<feature type="compositionally biased region" description="Polar residues" evidence="2">
    <location>
        <begin position="480"/>
        <end position="503"/>
    </location>
</feature>
<keyword evidence="1" id="KW-0862">Zinc</keyword>
<organism evidence="4 5">
    <name type="scientific">Riccia sorocarpa</name>
    <dbReference type="NCBI Taxonomy" id="122646"/>
    <lineage>
        <taxon>Eukaryota</taxon>
        <taxon>Viridiplantae</taxon>
        <taxon>Streptophyta</taxon>
        <taxon>Embryophyta</taxon>
        <taxon>Marchantiophyta</taxon>
        <taxon>Marchantiopsida</taxon>
        <taxon>Marchantiidae</taxon>
        <taxon>Marchantiales</taxon>
        <taxon>Ricciaceae</taxon>
        <taxon>Riccia</taxon>
    </lineage>
</organism>
<evidence type="ECO:0000313" key="4">
    <source>
        <dbReference type="EMBL" id="KAL3699915.1"/>
    </source>
</evidence>
<dbReference type="Proteomes" id="UP001633002">
    <property type="component" value="Unassembled WGS sequence"/>
</dbReference>
<gene>
    <name evidence="4" type="ORF">R1sor_017937</name>
</gene>
<dbReference type="EMBL" id="JBJQOH010000001">
    <property type="protein sequence ID" value="KAL3699915.1"/>
    <property type="molecule type" value="Genomic_DNA"/>
</dbReference>
<keyword evidence="1" id="KW-0863">Zinc-finger</keyword>
<feature type="domain" description="SWIM-type" evidence="3">
    <location>
        <begin position="355"/>
        <end position="391"/>
    </location>
</feature>
<feature type="compositionally biased region" description="Low complexity" evidence="2">
    <location>
        <begin position="514"/>
        <end position="526"/>
    </location>
</feature>
<feature type="region of interest" description="Disordered" evidence="2">
    <location>
        <begin position="446"/>
        <end position="598"/>
    </location>
</feature>
<name>A0ABD3I890_9MARC</name>
<dbReference type="InterPro" id="IPR036875">
    <property type="entry name" value="Znf_CCHC_sf"/>
</dbReference>
<protein>
    <recommendedName>
        <fullName evidence="3">SWIM-type domain-containing protein</fullName>
    </recommendedName>
</protein>
<evidence type="ECO:0000259" key="3">
    <source>
        <dbReference type="PROSITE" id="PS50966"/>
    </source>
</evidence>
<keyword evidence="1" id="KW-0479">Metal-binding</keyword>
<evidence type="ECO:0000313" key="5">
    <source>
        <dbReference type="Proteomes" id="UP001633002"/>
    </source>
</evidence>
<dbReference type="SUPFAM" id="SSF57756">
    <property type="entry name" value="Retrovirus zinc finger-like domains"/>
    <property type="match status" value="1"/>
</dbReference>
<comment type="caution">
    <text evidence="4">The sequence shown here is derived from an EMBL/GenBank/DDBJ whole genome shotgun (WGS) entry which is preliminary data.</text>
</comment>
<sequence>MVLLVAVPGRNPGAPLVLLKLPLVLLKLQQQNRDPLMISPDEDELLMLLTGDGNVLKLRPRVLVAKKRVISQLQKAGWLSKVLANRVAINPNIVIDDLLKELRTTYNRNSSYFQMWRCRELVRDKLRGSVESSFHYIPSFCRKVQQLDPGCVVEWSTWDDATQLFRQAFISPSASRNVLSFTQKVIALDACHTKNHKYPAQLFLAMVLDGNNQALILAFALAPEEFDHIMQSLERSGGKGEELANYLKSIAPERFSRAMFPLPRFGKVTSNVAESINMAIKPIRHNAAFKVLHDLWFYVMECYSKRRAALSSMPGPLTPFAKERYEENRLGSQRFVCSVSSPTQASVRSPSGNNYVVKRQLDGTRGECTCIEFQEMLWPCSHCVSWDKECGNDSLPHFHPLWQVSSLEALYSTNFLPAFALEDLTPVFGCKAPPIAVKRGRHRIVRIPNGGPTGTCTDRPDSDPMEDGAIDLEFPMADAPSQTQPFPSAASTQGGSSSHSTLSVRLRGRGTRGGRTSSQTPRGTRGVQCGLCKRTGHNRRTCPETHSINRGCDMQAEEPQNSEAEGEFLEPIATQDENRTTEFQFEAGSDTENSDGPD</sequence>
<dbReference type="PANTHER" id="PTHR31973:SF187">
    <property type="entry name" value="MUTATOR TRANSPOSASE MUDRA PROTEIN"/>
    <property type="match status" value="1"/>
</dbReference>
<proteinExistence type="predicted"/>
<keyword evidence="5" id="KW-1185">Reference proteome</keyword>
<dbReference type="InterPro" id="IPR007527">
    <property type="entry name" value="Znf_SWIM"/>
</dbReference>
<dbReference type="PANTHER" id="PTHR31973">
    <property type="entry name" value="POLYPROTEIN, PUTATIVE-RELATED"/>
    <property type="match status" value="1"/>
</dbReference>
<evidence type="ECO:0000256" key="1">
    <source>
        <dbReference type="PROSITE-ProRule" id="PRU00325"/>
    </source>
</evidence>
<dbReference type="AlphaFoldDB" id="A0ABD3I890"/>
<dbReference type="PROSITE" id="PS50966">
    <property type="entry name" value="ZF_SWIM"/>
    <property type="match status" value="1"/>
</dbReference>
<accession>A0ABD3I890</accession>
<evidence type="ECO:0000256" key="2">
    <source>
        <dbReference type="SAM" id="MobiDB-lite"/>
    </source>
</evidence>
<dbReference type="GO" id="GO:0008270">
    <property type="term" value="F:zinc ion binding"/>
    <property type="evidence" value="ECO:0007669"/>
    <property type="project" value="UniProtKB-KW"/>
</dbReference>
<reference evidence="4 5" key="1">
    <citation type="submission" date="2024-09" db="EMBL/GenBank/DDBJ databases">
        <title>Chromosome-scale assembly of Riccia sorocarpa.</title>
        <authorList>
            <person name="Paukszto L."/>
        </authorList>
    </citation>
    <scope>NUCLEOTIDE SEQUENCE [LARGE SCALE GENOMIC DNA]</scope>
    <source>
        <strain evidence="4">LP-2024</strain>
        <tissue evidence="4">Aerial parts of the thallus</tissue>
    </source>
</reference>